<protein>
    <submittedName>
        <fullName evidence="1">Uncharacterized protein</fullName>
    </submittedName>
</protein>
<evidence type="ECO:0000313" key="1">
    <source>
        <dbReference type="EMBL" id="KAJ2982792.1"/>
    </source>
</evidence>
<proteinExistence type="predicted"/>
<comment type="caution">
    <text evidence="1">The sequence shown here is derived from an EMBL/GenBank/DDBJ whole genome shotgun (WGS) entry which is preliminary data.</text>
</comment>
<reference evidence="1" key="1">
    <citation type="submission" date="2022-08" db="EMBL/GenBank/DDBJ databases">
        <title>Genome Sequence of Lecanicillium fungicola.</title>
        <authorList>
            <person name="Buettner E."/>
        </authorList>
    </citation>
    <scope>NUCLEOTIDE SEQUENCE</scope>
    <source>
        <strain evidence="1">Babe33</strain>
    </source>
</reference>
<name>A0ACC1NTX5_9HYPO</name>
<evidence type="ECO:0000313" key="2">
    <source>
        <dbReference type="Proteomes" id="UP001143910"/>
    </source>
</evidence>
<accession>A0ACC1NTX5</accession>
<dbReference type="EMBL" id="JANJQO010000057">
    <property type="protein sequence ID" value="KAJ2982792.1"/>
    <property type="molecule type" value="Genomic_DNA"/>
</dbReference>
<keyword evidence="2" id="KW-1185">Reference proteome</keyword>
<sequence>MATPKTTLPEMAEFSSPERLANHISFMRKLKQILDYARNPGDDASLFPPPPAGCTSNEQEAQWRVQCLLMSAEMRYPMYLKLLESCMLQPDGGSRRQKSELVIPPWDVAIIFYAHLLAPFNYKRDINQYFPELRKGRAELPIAKMLESDDDDASQVAWSKMYPSVPTAA</sequence>
<organism evidence="1 2">
    <name type="scientific">Zarea fungicola</name>
    <dbReference type="NCBI Taxonomy" id="93591"/>
    <lineage>
        <taxon>Eukaryota</taxon>
        <taxon>Fungi</taxon>
        <taxon>Dikarya</taxon>
        <taxon>Ascomycota</taxon>
        <taxon>Pezizomycotina</taxon>
        <taxon>Sordariomycetes</taxon>
        <taxon>Hypocreomycetidae</taxon>
        <taxon>Hypocreales</taxon>
        <taxon>Cordycipitaceae</taxon>
        <taxon>Zarea</taxon>
    </lineage>
</organism>
<gene>
    <name evidence="1" type="ORF">NQ176_g1142</name>
</gene>
<dbReference type="Proteomes" id="UP001143910">
    <property type="component" value="Unassembled WGS sequence"/>
</dbReference>